<feature type="region of interest" description="Disordered" evidence="1">
    <location>
        <begin position="23"/>
        <end position="52"/>
    </location>
</feature>
<gene>
    <name evidence="2" type="ORF">GCM10009801_19830</name>
</gene>
<evidence type="ECO:0000256" key="1">
    <source>
        <dbReference type="SAM" id="MobiDB-lite"/>
    </source>
</evidence>
<dbReference type="RefSeq" id="WP_344526204.1">
    <property type="nucleotide sequence ID" value="NZ_BAAAPE010000005.1"/>
</dbReference>
<protein>
    <submittedName>
        <fullName evidence="2">Uncharacterized protein</fullName>
    </submittedName>
</protein>
<name>A0ABN2VRN8_9ACTN</name>
<evidence type="ECO:0000313" key="2">
    <source>
        <dbReference type="EMBL" id="GAA2069737.1"/>
    </source>
</evidence>
<comment type="caution">
    <text evidence="2">The sequence shown here is derived from an EMBL/GenBank/DDBJ whole genome shotgun (WGS) entry which is preliminary data.</text>
</comment>
<keyword evidence="3" id="KW-1185">Reference proteome</keyword>
<reference evidence="3" key="1">
    <citation type="journal article" date="2019" name="Int. J. Syst. Evol. Microbiol.">
        <title>The Global Catalogue of Microorganisms (GCM) 10K type strain sequencing project: providing services to taxonomists for standard genome sequencing and annotation.</title>
        <authorList>
            <consortium name="The Broad Institute Genomics Platform"/>
            <consortium name="The Broad Institute Genome Sequencing Center for Infectious Disease"/>
            <person name="Wu L."/>
            <person name="Ma J."/>
        </authorList>
    </citation>
    <scope>NUCLEOTIDE SEQUENCE [LARGE SCALE GENOMIC DNA]</scope>
    <source>
        <strain evidence="3">JCM 15478</strain>
    </source>
</reference>
<evidence type="ECO:0000313" key="3">
    <source>
        <dbReference type="Proteomes" id="UP001500016"/>
    </source>
</evidence>
<accession>A0ABN2VRN8</accession>
<proteinExistence type="predicted"/>
<dbReference type="Proteomes" id="UP001500016">
    <property type="component" value="Unassembled WGS sequence"/>
</dbReference>
<organism evidence="2 3">
    <name type="scientific">Streptomyces albiaxialis</name>
    <dbReference type="NCBI Taxonomy" id="329523"/>
    <lineage>
        <taxon>Bacteria</taxon>
        <taxon>Bacillati</taxon>
        <taxon>Actinomycetota</taxon>
        <taxon>Actinomycetes</taxon>
        <taxon>Kitasatosporales</taxon>
        <taxon>Streptomycetaceae</taxon>
        <taxon>Streptomyces</taxon>
    </lineage>
</organism>
<feature type="compositionally biased region" description="Basic residues" evidence="1">
    <location>
        <begin position="42"/>
        <end position="52"/>
    </location>
</feature>
<sequence>MLHHEFQAARRTDLLIRAARRRRAREARQTAKADGTAVAATPRRHRRALRAA</sequence>
<dbReference type="EMBL" id="BAAAPE010000005">
    <property type="protein sequence ID" value="GAA2069737.1"/>
    <property type="molecule type" value="Genomic_DNA"/>
</dbReference>